<keyword evidence="2" id="KW-0472">Membrane</keyword>
<keyword evidence="2" id="KW-0812">Transmembrane</keyword>
<proteinExistence type="predicted"/>
<dbReference type="AlphaFoldDB" id="A0A6N2YQW7"/>
<dbReference type="RefSeq" id="WP_422103673.1">
    <property type="nucleotide sequence ID" value="NZ_CACRUF010000007.1"/>
</dbReference>
<accession>A0A6N2YQW7</accession>
<gene>
    <name evidence="3" type="ORF">VDLFYP95_00451</name>
</gene>
<evidence type="ECO:0000256" key="2">
    <source>
        <dbReference type="SAM" id="Phobius"/>
    </source>
</evidence>
<organism evidence="3">
    <name type="scientific">Veillonella dispar</name>
    <dbReference type="NCBI Taxonomy" id="39778"/>
    <lineage>
        <taxon>Bacteria</taxon>
        <taxon>Bacillati</taxon>
        <taxon>Bacillota</taxon>
        <taxon>Negativicutes</taxon>
        <taxon>Veillonellales</taxon>
        <taxon>Veillonellaceae</taxon>
        <taxon>Veillonella</taxon>
    </lineage>
</organism>
<feature type="region of interest" description="Disordered" evidence="1">
    <location>
        <begin position="175"/>
        <end position="198"/>
    </location>
</feature>
<feature type="transmembrane region" description="Helical" evidence="2">
    <location>
        <begin position="28"/>
        <end position="49"/>
    </location>
</feature>
<evidence type="ECO:0000313" key="3">
    <source>
        <dbReference type="EMBL" id="VYT68000.1"/>
    </source>
</evidence>
<keyword evidence="2" id="KW-1133">Transmembrane helix</keyword>
<name>A0A6N2YQW7_9FIRM</name>
<dbReference type="EMBL" id="CACRUF010000007">
    <property type="protein sequence ID" value="VYT68000.1"/>
    <property type="molecule type" value="Genomic_DNA"/>
</dbReference>
<sequence>MAWAGKDRHINLMPRSLYWHSMWHRYRYYLYGMSIIYGIVGLLSLGYCWTSYEHYKAEKSELLSLLENPQYQSIGKQYADIIAVKDQILKNSSKNNTSSMIQNTIVLYVIDIAMEQGISLQHLHIKDGQISVDGVGVTDDACRKFIASLQHRLIGMECHGTVKADKGIYTFHVEGSKGEHNTSSREDTNDRNSVEHHH</sequence>
<protein>
    <recommendedName>
        <fullName evidence="4">Fimbrial assembly protein</fullName>
    </recommendedName>
</protein>
<reference evidence="3" key="1">
    <citation type="submission" date="2019-11" db="EMBL/GenBank/DDBJ databases">
        <authorList>
            <person name="Feng L."/>
        </authorList>
    </citation>
    <scope>NUCLEOTIDE SEQUENCE</scope>
    <source>
        <strain evidence="3">VdisparLFYP95</strain>
    </source>
</reference>
<evidence type="ECO:0008006" key="4">
    <source>
        <dbReference type="Google" id="ProtNLM"/>
    </source>
</evidence>
<evidence type="ECO:0000256" key="1">
    <source>
        <dbReference type="SAM" id="MobiDB-lite"/>
    </source>
</evidence>